<dbReference type="Proteomes" id="UP001172101">
    <property type="component" value="Unassembled WGS sequence"/>
</dbReference>
<keyword evidence="3" id="KW-1185">Reference proteome</keyword>
<dbReference type="InterPro" id="IPR019410">
    <property type="entry name" value="Methyltransf_16"/>
</dbReference>
<feature type="region of interest" description="Disordered" evidence="1">
    <location>
        <begin position="63"/>
        <end position="95"/>
    </location>
</feature>
<dbReference type="Gene3D" id="3.40.50.150">
    <property type="entry name" value="Vaccinia Virus protein VP39"/>
    <property type="match status" value="1"/>
</dbReference>
<dbReference type="PANTHER" id="PTHR14614">
    <property type="entry name" value="HEPATOCELLULAR CARCINOMA-ASSOCIATED ANTIGEN"/>
    <property type="match status" value="1"/>
</dbReference>
<dbReference type="GO" id="GO:0008757">
    <property type="term" value="F:S-adenosylmethionine-dependent methyltransferase activity"/>
    <property type="evidence" value="ECO:0007669"/>
    <property type="project" value="UniProtKB-ARBA"/>
</dbReference>
<reference evidence="2" key="1">
    <citation type="submission" date="2023-06" db="EMBL/GenBank/DDBJ databases">
        <title>Genome-scale phylogeny and comparative genomics of the fungal order Sordariales.</title>
        <authorList>
            <consortium name="Lawrence Berkeley National Laboratory"/>
            <person name="Hensen N."/>
            <person name="Bonometti L."/>
            <person name="Westerberg I."/>
            <person name="Brannstrom I.O."/>
            <person name="Guillou S."/>
            <person name="Cros-Aarteil S."/>
            <person name="Calhoun S."/>
            <person name="Haridas S."/>
            <person name="Kuo A."/>
            <person name="Mondo S."/>
            <person name="Pangilinan J."/>
            <person name="Riley R."/>
            <person name="LaButti K."/>
            <person name="Andreopoulos B."/>
            <person name="Lipzen A."/>
            <person name="Chen C."/>
            <person name="Yanf M."/>
            <person name="Daum C."/>
            <person name="Ng V."/>
            <person name="Clum A."/>
            <person name="Steindorff A."/>
            <person name="Ohm R."/>
            <person name="Martin F."/>
            <person name="Silar P."/>
            <person name="Natvig D."/>
            <person name="Lalanne C."/>
            <person name="Gautier V."/>
            <person name="Ament-velasquez S.L."/>
            <person name="Kruys A."/>
            <person name="Hutchinson M.I."/>
            <person name="Powell A.J."/>
            <person name="Barry K."/>
            <person name="Miller A.N."/>
            <person name="Grigoriev I.V."/>
            <person name="Debuchy R."/>
            <person name="Gladieux P."/>
            <person name="Thoren M.H."/>
            <person name="Johannesson H."/>
        </authorList>
    </citation>
    <scope>NUCLEOTIDE SEQUENCE</scope>
    <source>
        <strain evidence="2">SMH2392-1A</strain>
    </source>
</reference>
<dbReference type="CDD" id="cd02440">
    <property type="entry name" value="AdoMet_MTases"/>
    <property type="match status" value="1"/>
</dbReference>
<evidence type="ECO:0000313" key="2">
    <source>
        <dbReference type="EMBL" id="KAK0717943.1"/>
    </source>
</evidence>
<dbReference type="SUPFAM" id="SSF53335">
    <property type="entry name" value="S-adenosyl-L-methionine-dependent methyltransferases"/>
    <property type="match status" value="1"/>
</dbReference>
<gene>
    <name evidence="2" type="ORF">B0T26DRAFT_711411</name>
</gene>
<dbReference type="Pfam" id="PF10294">
    <property type="entry name" value="Methyltransf_16"/>
    <property type="match status" value="1"/>
</dbReference>
<accession>A0AA40ALA5</accession>
<dbReference type="GeneID" id="85325305"/>
<dbReference type="EMBL" id="JAUIRO010000004">
    <property type="protein sequence ID" value="KAK0717943.1"/>
    <property type="molecule type" value="Genomic_DNA"/>
</dbReference>
<dbReference type="InterPro" id="IPR029063">
    <property type="entry name" value="SAM-dependent_MTases_sf"/>
</dbReference>
<dbReference type="PANTHER" id="PTHR14614:SF147">
    <property type="entry name" value="S-ADENOSYLMETHIONINE-DEPENDENT METHYLTRANSFERASE OF THE SEVEN BETA-STRAND FAMILY"/>
    <property type="match status" value="1"/>
</dbReference>
<evidence type="ECO:0000313" key="3">
    <source>
        <dbReference type="Proteomes" id="UP001172101"/>
    </source>
</evidence>
<comment type="caution">
    <text evidence="2">The sequence shown here is derived from an EMBL/GenBank/DDBJ whole genome shotgun (WGS) entry which is preliminary data.</text>
</comment>
<evidence type="ECO:0000256" key="1">
    <source>
        <dbReference type="SAM" id="MobiDB-lite"/>
    </source>
</evidence>
<feature type="compositionally biased region" description="Polar residues" evidence="1">
    <location>
        <begin position="66"/>
        <end position="77"/>
    </location>
</feature>
<sequence>MGVAVGRRRPTMTTSLPNLHQVSELELVSALDNLIAIYCPAAAAASYSSALYKTSHRPFQLEAESSPLTDSGYNSGYASEDDDEGQESPSAALDEDLRVIRADDMKRRCTIRWLERFIASADGNDDDGPRCIFALDDVRHLAVEKAAALLVALLNPVGRDEEDQEAEDAEDGGFCREFSFVCGDKDSISVRLNDGLAGTKDDHLDVGLQTWGASILFCQMMCGAPSQFGLATESCGLSPRIVELGAGTGLVSLVLAQLLPRLGFDQPAVVATDYRPSVLRNLHDNIAANSSSKISIPIVAQTCALDWAQTELDPAWPLKGDGLADVLLATDVIYDKTHTALLHGCASRLLAADGIFWLLQTVRQNGHLCEVTETVEQVFGKGSPSESGSSASRSLTVLELKKIERRNGVGRGDESFYRLFKIGWA</sequence>
<organism evidence="2 3">
    <name type="scientific">Lasiosphaeria miniovina</name>
    <dbReference type="NCBI Taxonomy" id="1954250"/>
    <lineage>
        <taxon>Eukaryota</taxon>
        <taxon>Fungi</taxon>
        <taxon>Dikarya</taxon>
        <taxon>Ascomycota</taxon>
        <taxon>Pezizomycotina</taxon>
        <taxon>Sordariomycetes</taxon>
        <taxon>Sordariomycetidae</taxon>
        <taxon>Sordariales</taxon>
        <taxon>Lasiosphaeriaceae</taxon>
        <taxon>Lasiosphaeria</taxon>
    </lineage>
</organism>
<proteinExistence type="predicted"/>
<dbReference type="AlphaFoldDB" id="A0AA40ALA5"/>
<protein>
    <submittedName>
        <fullName evidence="2">Uncharacterized protein</fullName>
    </submittedName>
</protein>
<name>A0AA40ALA5_9PEZI</name>
<dbReference type="RefSeq" id="XP_060296736.1">
    <property type="nucleotide sequence ID" value="XM_060442035.1"/>
</dbReference>